<feature type="compositionally biased region" description="Basic and acidic residues" evidence="1">
    <location>
        <begin position="269"/>
        <end position="282"/>
    </location>
</feature>
<feature type="compositionally biased region" description="Polar residues" evidence="1">
    <location>
        <begin position="227"/>
        <end position="267"/>
    </location>
</feature>
<dbReference type="GeneID" id="11533137"/>
<dbReference type="KEGG" id="tpf:TPHA_0J01090"/>
<reference evidence="3 4" key="1">
    <citation type="journal article" date="2011" name="Proc. Natl. Acad. Sci. U.S.A.">
        <title>Evolutionary erosion of yeast sex chromosomes by mating-type switching accidents.</title>
        <authorList>
            <person name="Gordon J.L."/>
            <person name="Armisen D."/>
            <person name="Proux-Wera E."/>
            <person name="Oheigeartaigh S.S."/>
            <person name="Byrne K.P."/>
            <person name="Wolfe K.H."/>
        </authorList>
    </citation>
    <scope>NUCLEOTIDE SEQUENCE [LARGE SCALE GENOMIC DNA]</scope>
    <source>
        <strain evidence="4">ATCC 24235 / CBS 4417 / NBRC 1672 / NRRL Y-8282 / UCD 70-5</strain>
    </source>
</reference>
<evidence type="ECO:0000256" key="2">
    <source>
        <dbReference type="SAM" id="Phobius"/>
    </source>
</evidence>
<gene>
    <name evidence="3" type="primary">TPHA0J01090</name>
    <name evidence="3" type="ordered locus">TPHA_0J01090</name>
</gene>
<feature type="transmembrane region" description="Helical" evidence="2">
    <location>
        <begin position="56"/>
        <end position="73"/>
    </location>
</feature>
<dbReference type="InterPro" id="IPR012470">
    <property type="entry name" value="Pup1-like"/>
</dbReference>
<dbReference type="EMBL" id="HE612865">
    <property type="protein sequence ID" value="CCE64931.1"/>
    <property type="molecule type" value="Genomic_DNA"/>
</dbReference>
<dbReference type="Proteomes" id="UP000005666">
    <property type="component" value="Chromosome 10"/>
</dbReference>
<keyword evidence="2" id="KW-1133">Transmembrane helix</keyword>
<organism evidence="3 4">
    <name type="scientific">Tetrapisispora phaffii (strain ATCC 24235 / CBS 4417 / NBRC 1672 / NRRL Y-8282 / UCD 70-5)</name>
    <name type="common">Yeast</name>
    <name type="synonym">Fabospora phaffii</name>
    <dbReference type="NCBI Taxonomy" id="1071381"/>
    <lineage>
        <taxon>Eukaryota</taxon>
        <taxon>Fungi</taxon>
        <taxon>Dikarya</taxon>
        <taxon>Ascomycota</taxon>
        <taxon>Saccharomycotina</taxon>
        <taxon>Saccharomycetes</taxon>
        <taxon>Saccharomycetales</taxon>
        <taxon>Saccharomycetaceae</taxon>
        <taxon>Tetrapisispora</taxon>
    </lineage>
</organism>
<evidence type="ECO:0000313" key="3">
    <source>
        <dbReference type="EMBL" id="CCE64931.1"/>
    </source>
</evidence>
<proteinExistence type="predicted"/>
<sequence length="306" mass="35256">MDGNESNNDRVKIAKSPWFQNMYSNALKFYKKDEELDANDRFELYQIYSSIRNSELIGGWLGFGSFFSLPYLVKYYKVGNFKGVRVPTSIVIGFTGMILSSHLAAESSYNKAIKKLDPDEMFKNRNKYDYDGSNPDGGAIFEDQKQMKSSKQRQYEMLTLLQIGSPTMWSNYFYMTYKNPNKRFPDPSKKMEEFKQGKNNKSSFLNRRDPFQLYSGPDKEKAEGVIKNTSKSAENENPFNEVSYQKVTLDTTDYGQQNTRSSTNGSSWDKVRREANNDKFADPNDSSDSIFGFDDQTLPIEKNGEQ</sequence>
<dbReference type="eggNOG" id="ENOG502S01E">
    <property type="taxonomic scope" value="Eukaryota"/>
</dbReference>
<keyword evidence="2" id="KW-0812">Transmembrane</keyword>
<evidence type="ECO:0000256" key="1">
    <source>
        <dbReference type="SAM" id="MobiDB-lite"/>
    </source>
</evidence>
<feature type="region of interest" description="Disordered" evidence="1">
    <location>
        <begin position="186"/>
        <end position="306"/>
    </location>
</feature>
<keyword evidence="4" id="KW-1185">Reference proteome</keyword>
<dbReference type="Pfam" id="PF07954">
    <property type="entry name" value="DUF1689"/>
    <property type="match status" value="1"/>
</dbReference>
<feature type="transmembrane region" description="Helical" evidence="2">
    <location>
        <begin position="85"/>
        <end position="105"/>
    </location>
</feature>
<dbReference type="AlphaFoldDB" id="G8BYI9"/>
<keyword evidence="2" id="KW-0472">Membrane</keyword>
<evidence type="ECO:0000313" key="4">
    <source>
        <dbReference type="Proteomes" id="UP000005666"/>
    </source>
</evidence>
<dbReference type="HOGENOM" id="CLU_072880_0_0_1"/>
<protein>
    <submittedName>
        <fullName evidence="3">Uncharacterized protein</fullName>
    </submittedName>
</protein>
<feature type="compositionally biased region" description="Basic and acidic residues" evidence="1">
    <location>
        <begin position="186"/>
        <end position="196"/>
    </location>
</feature>
<dbReference type="OrthoDB" id="4036490at2759"/>
<dbReference type="RefSeq" id="XP_003687365.1">
    <property type="nucleotide sequence ID" value="XM_003687317.1"/>
</dbReference>
<dbReference type="OMA" id="EHIMKDP"/>
<accession>G8BYI9</accession>
<name>G8BYI9_TETPH</name>